<feature type="region of interest" description="Disordered" evidence="2">
    <location>
        <begin position="408"/>
        <end position="431"/>
    </location>
</feature>
<evidence type="ECO:0000313" key="3">
    <source>
        <dbReference type="Proteomes" id="UP000694888"/>
    </source>
</evidence>
<feature type="compositionally biased region" description="Basic residues" evidence="2">
    <location>
        <begin position="1"/>
        <end position="11"/>
    </location>
</feature>
<feature type="compositionally biased region" description="Polar residues" evidence="2">
    <location>
        <begin position="16"/>
        <end position="25"/>
    </location>
</feature>
<dbReference type="RefSeq" id="XP_005108239.1">
    <property type="nucleotide sequence ID" value="XM_005108182.2"/>
</dbReference>
<evidence type="ECO:0000256" key="1">
    <source>
        <dbReference type="ARBA" id="ARBA00007114"/>
    </source>
</evidence>
<sequence length="431" mass="49480">MGKVKKQRKRLHEQIAQEQEAQPSRRTGKERNRAEDDAFVDEKLSKKILAQARKQEEDLDVSNSEDAWPSLSKKKDSGKKAVRLGGASAAAESDSEDEDVTKHLFENFSSLEKTVTEINEEDEEDLRRFMNPNPKERRTLADIICEKLAEKKTAMTEMMSEAPIIDEELDDNVRQHFIQIGDVLSHYRSGKLPKGFKVIPSFPHWQQLVELTRPENWTAASVYAATRIFVSNLPKYHFKEFCNLILLPRIRDDIAEYKRLNFHLFQALHKAIYKPGDFYEGIVLPLCESGDCTLREALIVAGVVSQTSIPVGYSAAALILISKMEYNGANSIFMKTILNKKYSLPLSAIDAVVEHFMGFREVEDQMPVLWHQCLLTLVQRYKQDLTKEHKLGILRLIAFHDHHEISPEIQREITSSKRNRGDPEPEDEDMM</sequence>
<name>A0ABM0K410_APLCA</name>
<comment type="similarity">
    <text evidence="1">Belongs to the bystin family.</text>
</comment>
<dbReference type="InterPro" id="IPR007955">
    <property type="entry name" value="Bystin"/>
</dbReference>
<protein>
    <submittedName>
        <fullName evidence="4">Bystin</fullName>
    </submittedName>
</protein>
<dbReference type="PANTHER" id="PTHR12821:SF0">
    <property type="entry name" value="BYSTIN"/>
    <property type="match status" value="1"/>
</dbReference>
<proteinExistence type="inferred from homology"/>
<feature type="compositionally biased region" description="Basic and acidic residues" evidence="2">
    <location>
        <begin position="27"/>
        <end position="45"/>
    </location>
</feature>
<feature type="region of interest" description="Disordered" evidence="2">
    <location>
        <begin position="1"/>
        <end position="98"/>
    </location>
</feature>
<keyword evidence="3" id="KW-1185">Reference proteome</keyword>
<dbReference type="Pfam" id="PF05291">
    <property type="entry name" value="Bystin"/>
    <property type="match status" value="1"/>
</dbReference>
<dbReference type="Proteomes" id="UP000694888">
    <property type="component" value="Unplaced"/>
</dbReference>
<gene>
    <name evidence="4" type="primary">LOC101857980</name>
</gene>
<reference evidence="4" key="1">
    <citation type="submission" date="2025-08" db="UniProtKB">
        <authorList>
            <consortium name="RefSeq"/>
        </authorList>
    </citation>
    <scope>IDENTIFICATION</scope>
</reference>
<dbReference type="GeneID" id="101857980"/>
<accession>A0ABM0K410</accession>
<evidence type="ECO:0000256" key="2">
    <source>
        <dbReference type="SAM" id="MobiDB-lite"/>
    </source>
</evidence>
<feature type="compositionally biased region" description="Basic and acidic residues" evidence="2">
    <location>
        <begin position="408"/>
        <end position="423"/>
    </location>
</feature>
<evidence type="ECO:0000313" key="4">
    <source>
        <dbReference type="RefSeq" id="XP_005108239.1"/>
    </source>
</evidence>
<organism evidence="3 4">
    <name type="scientific">Aplysia californica</name>
    <name type="common">California sea hare</name>
    <dbReference type="NCBI Taxonomy" id="6500"/>
    <lineage>
        <taxon>Eukaryota</taxon>
        <taxon>Metazoa</taxon>
        <taxon>Spiralia</taxon>
        <taxon>Lophotrochozoa</taxon>
        <taxon>Mollusca</taxon>
        <taxon>Gastropoda</taxon>
        <taxon>Heterobranchia</taxon>
        <taxon>Euthyneura</taxon>
        <taxon>Tectipleura</taxon>
        <taxon>Aplysiida</taxon>
        <taxon>Aplysioidea</taxon>
        <taxon>Aplysiidae</taxon>
        <taxon>Aplysia</taxon>
    </lineage>
</organism>
<dbReference type="PANTHER" id="PTHR12821">
    <property type="entry name" value="BYSTIN"/>
    <property type="match status" value="1"/>
</dbReference>